<feature type="compositionally biased region" description="Basic residues" evidence="1">
    <location>
        <begin position="141"/>
        <end position="160"/>
    </location>
</feature>
<dbReference type="OrthoDB" id="444631at2759"/>
<dbReference type="GO" id="GO:0003676">
    <property type="term" value="F:nucleic acid binding"/>
    <property type="evidence" value="ECO:0007669"/>
    <property type="project" value="InterPro"/>
</dbReference>
<dbReference type="Gene3D" id="3.30.420.10">
    <property type="entry name" value="Ribonuclease H-like superfamily/Ribonuclease H"/>
    <property type="match status" value="1"/>
</dbReference>
<feature type="region of interest" description="Disordered" evidence="1">
    <location>
        <begin position="96"/>
        <end position="160"/>
    </location>
</feature>
<accession>A0A6A5VDW6</accession>
<dbReference type="EMBL" id="ML976674">
    <property type="protein sequence ID" value="KAF1974559.1"/>
    <property type="molecule type" value="Genomic_DNA"/>
</dbReference>
<feature type="compositionally biased region" description="Polar residues" evidence="1">
    <location>
        <begin position="126"/>
        <end position="138"/>
    </location>
</feature>
<name>A0A6A5VDW6_9PLEO</name>
<dbReference type="AlphaFoldDB" id="A0A6A5VDW6"/>
<proteinExistence type="predicted"/>
<dbReference type="InterPro" id="IPR036397">
    <property type="entry name" value="RNaseH_sf"/>
</dbReference>
<organism evidence="2 3">
    <name type="scientific">Bimuria novae-zelandiae CBS 107.79</name>
    <dbReference type="NCBI Taxonomy" id="1447943"/>
    <lineage>
        <taxon>Eukaryota</taxon>
        <taxon>Fungi</taxon>
        <taxon>Dikarya</taxon>
        <taxon>Ascomycota</taxon>
        <taxon>Pezizomycotina</taxon>
        <taxon>Dothideomycetes</taxon>
        <taxon>Pleosporomycetidae</taxon>
        <taxon>Pleosporales</taxon>
        <taxon>Massarineae</taxon>
        <taxon>Didymosphaeriaceae</taxon>
        <taxon>Bimuria</taxon>
    </lineage>
</organism>
<evidence type="ECO:0000313" key="3">
    <source>
        <dbReference type="Proteomes" id="UP000800036"/>
    </source>
</evidence>
<sequence length="600" mass="69303">MAKKKKLPPGGIELESYIQDAGGRGTRYAALRFRKPMKMVALYQRSLWDQVRNADPFRDAITRFDAFAQEHLMPKNLEFAFVMLDSWDLRVQLHEARDRRRQRPVPRTSAIRNRPFAHQARRHRSSSAIEHSPPQSWYRQCHQRPRSVPGGRRRRFARASRAKYGEAWNKTNNTDHRPFNVFNPRTTQSTSNWHANAKFHDQGTEFTEEWHMPGHKSDWTSQPNHSYPTPQGTAEVNHGEAVVMVLVCGIALEEIVLPWSFLHGDWTRNLDLDSGFRIPDYFSLIWILWTTLLCGGCSHREGQIILGVGDTPNGVVKVQEADMSYKKVADGKAVRRRARKRINLFYVQDEYRQAQKKDQNILDKTFADWRLGYTFSYDPYSHIRMNILSSILYSDPFEDHLRMNILLSIMYSHATQEVLPRTAAARRAYSLGSCLCIRTPSKTSNSGSWQDVLSSQSKLDSLVAKHKEQQVGHRRWCRTQIWFVAIDNVLVARISYLDIAGITTDVEIAENCPLSWARVTDMWTASRSMARSTTASALSQRKISSNEEPEMMTPSSHVKRCSAPHRGTGNHGYPFRRGARDRRRRLRLRADRHILSCWIG</sequence>
<protein>
    <submittedName>
        <fullName evidence="2">Uncharacterized protein</fullName>
    </submittedName>
</protein>
<evidence type="ECO:0000313" key="2">
    <source>
        <dbReference type="EMBL" id="KAF1974559.1"/>
    </source>
</evidence>
<feature type="region of interest" description="Disordered" evidence="1">
    <location>
        <begin position="533"/>
        <end position="576"/>
    </location>
</feature>
<keyword evidence="3" id="KW-1185">Reference proteome</keyword>
<reference evidence="2" key="1">
    <citation type="journal article" date="2020" name="Stud. Mycol.">
        <title>101 Dothideomycetes genomes: a test case for predicting lifestyles and emergence of pathogens.</title>
        <authorList>
            <person name="Haridas S."/>
            <person name="Albert R."/>
            <person name="Binder M."/>
            <person name="Bloem J."/>
            <person name="Labutti K."/>
            <person name="Salamov A."/>
            <person name="Andreopoulos B."/>
            <person name="Baker S."/>
            <person name="Barry K."/>
            <person name="Bills G."/>
            <person name="Bluhm B."/>
            <person name="Cannon C."/>
            <person name="Castanera R."/>
            <person name="Culley D."/>
            <person name="Daum C."/>
            <person name="Ezra D."/>
            <person name="Gonzalez J."/>
            <person name="Henrissat B."/>
            <person name="Kuo A."/>
            <person name="Liang C."/>
            <person name="Lipzen A."/>
            <person name="Lutzoni F."/>
            <person name="Magnuson J."/>
            <person name="Mondo S."/>
            <person name="Nolan M."/>
            <person name="Ohm R."/>
            <person name="Pangilinan J."/>
            <person name="Park H.-J."/>
            <person name="Ramirez L."/>
            <person name="Alfaro M."/>
            <person name="Sun H."/>
            <person name="Tritt A."/>
            <person name="Yoshinaga Y."/>
            <person name="Zwiers L.-H."/>
            <person name="Turgeon B."/>
            <person name="Goodwin S."/>
            <person name="Spatafora J."/>
            <person name="Crous P."/>
            <person name="Grigoriev I."/>
        </authorList>
    </citation>
    <scope>NUCLEOTIDE SEQUENCE</scope>
    <source>
        <strain evidence="2">CBS 107.79</strain>
    </source>
</reference>
<evidence type="ECO:0000256" key="1">
    <source>
        <dbReference type="SAM" id="MobiDB-lite"/>
    </source>
</evidence>
<dbReference type="Proteomes" id="UP000800036">
    <property type="component" value="Unassembled WGS sequence"/>
</dbReference>
<gene>
    <name evidence="2" type="ORF">BU23DRAFT_636157</name>
</gene>